<keyword evidence="3" id="KW-1185">Reference proteome</keyword>
<sequence length="459" mass="49760">MSDPQTKVEESTSLPNKVEDVAKNAVEKAVEAAVKEAPSVPPSADKTGLATILGAAKAVEAGLAAQRGTDPNYEALPAFALKYAPLMWLNSGEQYWPGNPLEFLENTKPQHKTGAPVDVPPDLLGKPESLKLPAVNDPDVYLTFNEDPRTNSHIEKLISLPGKPDPTTHLSGSTCWIIVADKSHIVEPGVVDVFYFFFYPYNLGTFVVYTNFGNHVGDWEHSMIRFKDGKPIAIHLSAHSEGHSFSWDIMEKMGDRPVGYVARGSHANYAKPGDKAYSKVPIFGPVDHADKGLLWDPSLKYVAAKFDPPTGTFTPMKAPHPTTTTTAAPPTPGAAPTPAGASSAPPASTPVYDTSITPEDIVLVLNFQGKWGNSFSDIRFPKGSLGDKFTEFGDKLKNIFHIGKKQESGLQQDEKKKSVGLIQKLSMLRWSEGPTGPRYKSLERAGAQWNTTALSAQLV</sequence>
<gene>
    <name evidence="2" type="ORF">M407DRAFT_228697</name>
</gene>
<dbReference type="AlphaFoldDB" id="A0A0C3M5W1"/>
<dbReference type="PANTHER" id="PTHR48174:SF5">
    <property type="entry name" value="VACUOLAR PROTEIN SORTING-ASSOCIATED PROTEIN 62"/>
    <property type="match status" value="1"/>
</dbReference>
<reference evidence="2 3" key="1">
    <citation type="submission" date="2014-04" db="EMBL/GenBank/DDBJ databases">
        <authorList>
            <consortium name="DOE Joint Genome Institute"/>
            <person name="Kuo A."/>
            <person name="Girlanda M."/>
            <person name="Perotto S."/>
            <person name="Kohler A."/>
            <person name="Nagy L.G."/>
            <person name="Floudas D."/>
            <person name="Copeland A."/>
            <person name="Barry K.W."/>
            <person name="Cichocki N."/>
            <person name="Veneault-Fourrey C."/>
            <person name="LaButti K."/>
            <person name="Lindquist E.A."/>
            <person name="Lipzen A."/>
            <person name="Lundell T."/>
            <person name="Morin E."/>
            <person name="Murat C."/>
            <person name="Sun H."/>
            <person name="Tunlid A."/>
            <person name="Henrissat B."/>
            <person name="Grigoriev I.V."/>
            <person name="Hibbett D.S."/>
            <person name="Martin F."/>
            <person name="Nordberg H.P."/>
            <person name="Cantor M.N."/>
            <person name="Hua S.X."/>
        </authorList>
    </citation>
    <scope>NUCLEOTIDE SEQUENCE [LARGE SCALE GENOMIC DNA]</scope>
    <source>
        <strain evidence="2 3">MUT 4182</strain>
    </source>
</reference>
<evidence type="ECO:0008006" key="4">
    <source>
        <dbReference type="Google" id="ProtNLM"/>
    </source>
</evidence>
<dbReference type="PANTHER" id="PTHR48174">
    <property type="entry name" value="DUF946 FAMILY PROTEIN"/>
    <property type="match status" value="1"/>
</dbReference>
<proteinExistence type="predicted"/>
<dbReference type="InterPro" id="IPR009291">
    <property type="entry name" value="Vps62"/>
</dbReference>
<evidence type="ECO:0000313" key="3">
    <source>
        <dbReference type="Proteomes" id="UP000054248"/>
    </source>
</evidence>
<feature type="region of interest" description="Disordered" evidence="1">
    <location>
        <begin position="1"/>
        <end position="20"/>
    </location>
</feature>
<evidence type="ECO:0000313" key="2">
    <source>
        <dbReference type="EMBL" id="KIO29042.1"/>
    </source>
</evidence>
<reference evidence="3" key="2">
    <citation type="submission" date="2015-01" db="EMBL/GenBank/DDBJ databases">
        <title>Evolutionary Origins and Diversification of the Mycorrhizal Mutualists.</title>
        <authorList>
            <consortium name="DOE Joint Genome Institute"/>
            <consortium name="Mycorrhizal Genomics Consortium"/>
            <person name="Kohler A."/>
            <person name="Kuo A."/>
            <person name="Nagy L.G."/>
            <person name="Floudas D."/>
            <person name="Copeland A."/>
            <person name="Barry K.W."/>
            <person name="Cichocki N."/>
            <person name="Veneault-Fourrey C."/>
            <person name="LaButti K."/>
            <person name="Lindquist E.A."/>
            <person name="Lipzen A."/>
            <person name="Lundell T."/>
            <person name="Morin E."/>
            <person name="Murat C."/>
            <person name="Riley R."/>
            <person name="Ohm R."/>
            <person name="Sun H."/>
            <person name="Tunlid A."/>
            <person name="Henrissat B."/>
            <person name="Grigoriev I.V."/>
            <person name="Hibbett D.S."/>
            <person name="Martin F."/>
        </authorList>
    </citation>
    <scope>NUCLEOTIDE SEQUENCE [LARGE SCALE GENOMIC DNA]</scope>
    <source>
        <strain evidence="3">MUT 4182</strain>
    </source>
</reference>
<dbReference type="STRING" id="1051891.A0A0C3M5W1"/>
<evidence type="ECO:0000256" key="1">
    <source>
        <dbReference type="SAM" id="MobiDB-lite"/>
    </source>
</evidence>
<protein>
    <recommendedName>
        <fullName evidence="4">Vacuolar protein sorting-associated protein 62</fullName>
    </recommendedName>
</protein>
<dbReference type="EMBL" id="KN822987">
    <property type="protein sequence ID" value="KIO29042.1"/>
    <property type="molecule type" value="Genomic_DNA"/>
</dbReference>
<feature type="region of interest" description="Disordered" evidence="1">
    <location>
        <begin position="312"/>
        <end position="348"/>
    </location>
</feature>
<accession>A0A0C3M5W1</accession>
<feature type="compositionally biased region" description="Basic and acidic residues" evidence="1">
    <location>
        <begin position="1"/>
        <end position="10"/>
    </location>
</feature>
<dbReference type="OrthoDB" id="188042at2759"/>
<dbReference type="Proteomes" id="UP000054248">
    <property type="component" value="Unassembled WGS sequence"/>
</dbReference>
<name>A0A0C3M5W1_9AGAM</name>
<dbReference type="Pfam" id="PF06101">
    <property type="entry name" value="Vps62"/>
    <property type="match status" value="1"/>
</dbReference>
<organism evidence="2 3">
    <name type="scientific">Tulasnella calospora MUT 4182</name>
    <dbReference type="NCBI Taxonomy" id="1051891"/>
    <lineage>
        <taxon>Eukaryota</taxon>
        <taxon>Fungi</taxon>
        <taxon>Dikarya</taxon>
        <taxon>Basidiomycota</taxon>
        <taxon>Agaricomycotina</taxon>
        <taxon>Agaricomycetes</taxon>
        <taxon>Cantharellales</taxon>
        <taxon>Tulasnellaceae</taxon>
        <taxon>Tulasnella</taxon>
    </lineage>
</organism>
<feature type="compositionally biased region" description="Low complexity" evidence="1">
    <location>
        <begin position="336"/>
        <end position="348"/>
    </location>
</feature>
<dbReference type="HOGENOM" id="CLU_024079_0_1_1"/>